<organism evidence="1 2">
    <name type="scientific">Labilithrix luteola</name>
    <dbReference type="NCBI Taxonomy" id="1391654"/>
    <lineage>
        <taxon>Bacteria</taxon>
        <taxon>Pseudomonadati</taxon>
        <taxon>Myxococcota</taxon>
        <taxon>Polyangia</taxon>
        <taxon>Polyangiales</taxon>
        <taxon>Labilitrichaceae</taxon>
        <taxon>Labilithrix</taxon>
    </lineage>
</organism>
<proteinExistence type="predicted"/>
<protein>
    <submittedName>
        <fullName evidence="1">Uncharacterized protein</fullName>
    </submittedName>
</protein>
<accession>A0A0K1Q6C1</accession>
<reference evidence="1 2" key="1">
    <citation type="submission" date="2015-08" db="EMBL/GenBank/DDBJ databases">
        <authorList>
            <person name="Babu N.S."/>
            <person name="Beckwith C.J."/>
            <person name="Beseler K.G."/>
            <person name="Brison A."/>
            <person name="Carone J.V."/>
            <person name="Caskin T.P."/>
            <person name="Diamond M."/>
            <person name="Durham M.E."/>
            <person name="Foxe J.M."/>
            <person name="Go M."/>
            <person name="Henderson B.A."/>
            <person name="Jones I.B."/>
            <person name="McGettigan J.A."/>
            <person name="Micheletti S.J."/>
            <person name="Nasrallah M.E."/>
            <person name="Ortiz D."/>
            <person name="Piller C.R."/>
            <person name="Privatt S.R."/>
            <person name="Schneider S.L."/>
            <person name="Sharp S."/>
            <person name="Smith T.C."/>
            <person name="Stanton J.D."/>
            <person name="Ullery H.E."/>
            <person name="Wilson R.J."/>
            <person name="Serrano M.G."/>
            <person name="Buck G."/>
            <person name="Lee V."/>
            <person name="Wang Y."/>
            <person name="Carvalho R."/>
            <person name="Voegtly L."/>
            <person name="Shi R."/>
            <person name="Duckworth R."/>
            <person name="Johnson A."/>
            <person name="Loviza R."/>
            <person name="Walstead R."/>
            <person name="Shah Z."/>
            <person name="Kiflezghi M."/>
            <person name="Wade K."/>
            <person name="Ball S.L."/>
            <person name="Bradley K.W."/>
            <person name="Asai D.J."/>
            <person name="Bowman C.A."/>
            <person name="Russell D.A."/>
            <person name="Pope W.H."/>
            <person name="Jacobs-Sera D."/>
            <person name="Hendrix R.W."/>
            <person name="Hatfull G.F."/>
        </authorList>
    </citation>
    <scope>NUCLEOTIDE SEQUENCE [LARGE SCALE GENOMIC DNA]</scope>
    <source>
        <strain evidence="1 2">DSM 27648</strain>
    </source>
</reference>
<dbReference type="KEGG" id="llu:AKJ09_07623"/>
<keyword evidence="2" id="KW-1185">Reference proteome</keyword>
<name>A0A0K1Q6C1_9BACT</name>
<evidence type="ECO:0000313" key="2">
    <source>
        <dbReference type="Proteomes" id="UP000064967"/>
    </source>
</evidence>
<sequence length="38" mass="3832">MTGSVERGFVPAYHPPAPTLGEGMMKAAMNGLGQGSPS</sequence>
<dbReference type="Proteomes" id="UP000064967">
    <property type="component" value="Chromosome"/>
</dbReference>
<dbReference type="AlphaFoldDB" id="A0A0K1Q6C1"/>
<evidence type="ECO:0000313" key="1">
    <source>
        <dbReference type="EMBL" id="AKV00960.1"/>
    </source>
</evidence>
<dbReference type="EMBL" id="CP012333">
    <property type="protein sequence ID" value="AKV00960.1"/>
    <property type="molecule type" value="Genomic_DNA"/>
</dbReference>
<gene>
    <name evidence="1" type="ORF">AKJ09_07623</name>
</gene>